<reference evidence="2 3" key="1">
    <citation type="submission" date="2020-02" db="EMBL/GenBank/DDBJ databases">
        <title>Balneolaceae bacterium YR4-1, complete genome.</title>
        <authorList>
            <person name="Li Y."/>
            <person name="Wu S."/>
        </authorList>
    </citation>
    <scope>NUCLEOTIDE SEQUENCE [LARGE SCALE GENOMIC DNA]</scope>
    <source>
        <strain evidence="2 3">YR4-1</strain>
    </source>
</reference>
<feature type="transmembrane region" description="Helical" evidence="1">
    <location>
        <begin position="142"/>
        <end position="162"/>
    </location>
</feature>
<feature type="transmembrane region" description="Helical" evidence="1">
    <location>
        <begin position="35"/>
        <end position="55"/>
    </location>
</feature>
<dbReference type="EMBL" id="JAALLT010000002">
    <property type="protein sequence ID" value="NGP76440.1"/>
    <property type="molecule type" value="Genomic_DNA"/>
</dbReference>
<keyword evidence="1" id="KW-1133">Transmembrane helix</keyword>
<feature type="transmembrane region" description="Helical" evidence="1">
    <location>
        <begin position="214"/>
        <end position="234"/>
    </location>
</feature>
<feature type="transmembrane region" description="Helical" evidence="1">
    <location>
        <begin position="62"/>
        <end position="82"/>
    </location>
</feature>
<dbReference type="InterPro" id="IPR037185">
    <property type="entry name" value="EmrE-like"/>
</dbReference>
<dbReference type="RefSeq" id="WP_165140791.1">
    <property type="nucleotide sequence ID" value="NZ_JAALLT010000002.1"/>
</dbReference>
<dbReference type="AlphaFoldDB" id="A0A6M1SU34"/>
<keyword evidence="1" id="KW-0472">Membrane</keyword>
<feature type="transmembrane region" description="Helical" evidence="1">
    <location>
        <begin position="182"/>
        <end position="202"/>
    </location>
</feature>
<feature type="transmembrane region" description="Helical" evidence="1">
    <location>
        <begin position="240"/>
        <end position="259"/>
    </location>
</feature>
<accession>A0A6M1SU34</accession>
<proteinExistence type="predicted"/>
<gene>
    <name evidence="2" type="ORF">G3570_07340</name>
</gene>
<name>A0A6M1SU34_9BACT</name>
<comment type="caution">
    <text evidence="2">The sequence shown here is derived from an EMBL/GenBank/DDBJ whole genome shotgun (WGS) entry which is preliminary data.</text>
</comment>
<protein>
    <recommendedName>
        <fullName evidence="4">EamA-like transporter family protein</fullName>
    </recommendedName>
</protein>
<sequence>MAYLFIFLSAFCSLLIAHFLKVTEVKQLRTLNTLTANYLVAALFALVWGTLKAGFGFLNTDLLFFGFCLVVGIFFIANFIAYSKSVHTNGVGVTITAMRLSLLVPVLLSVILYSEYLTFLKTIGVILVFASLILLKPKKTEVKVGTINAGWLLLIVFALSGFADASLKVYEEEFSTELNELIFMGLVFLGAFFIGFISSIYRKGQLFTREEFKLGTLIGLPNLYSSIFLIYALADISGSIAYPMVNMLSVAGGTALGLLRWNDSVSTMQWIGLSIALVAILILL</sequence>
<evidence type="ECO:0000313" key="2">
    <source>
        <dbReference type="EMBL" id="NGP76440.1"/>
    </source>
</evidence>
<evidence type="ECO:0000256" key="1">
    <source>
        <dbReference type="SAM" id="Phobius"/>
    </source>
</evidence>
<dbReference type="Gene3D" id="1.10.3730.20">
    <property type="match status" value="1"/>
</dbReference>
<feature type="transmembrane region" description="Helical" evidence="1">
    <location>
        <begin position="102"/>
        <end position="135"/>
    </location>
</feature>
<keyword evidence="3" id="KW-1185">Reference proteome</keyword>
<organism evidence="2 3">
    <name type="scientific">Halalkalibaculum roseum</name>
    <dbReference type="NCBI Taxonomy" id="2709311"/>
    <lineage>
        <taxon>Bacteria</taxon>
        <taxon>Pseudomonadati</taxon>
        <taxon>Balneolota</taxon>
        <taxon>Balneolia</taxon>
        <taxon>Balneolales</taxon>
        <taxon>Balneolaceae</taxon>
        <taxon>Halalkalibaculum</taxon>
    </lineage>
</organism>
<evidence type="ECO:0008006" key="4">
    <source>
        <dbReference type="Google" id="ProtNLM"/>
    </source>
</evidence>
<feature type="transmembrane region" description="Helical" evidence="1">
    <location>
        <begin position="266"/>
        <end position="283"/>
    </location>
</feature>
<dbReference type="Proteomes" id="UP000473278">
    <property type="component" value="Unassembled WGS sequence"/>
</dbReference>
<dbReference type="SUPFAM" id="SSF103481">
    <property type="entry name" value="Multidrug resistance efflux transporter EmrE"/>
    <property type="match status" value="2"/>
</dbReference>
<keyword evidence="1" id="KW-0812">Transmembrane</keyword>
<evidence type="ECO:0000313" key="3">
    <source>
        <dbReference type="Proteomes" id="UP000473278"/>
    </source>
</evidence>